<dbReference type="AlphaFoldDB" id="A0A7W2R3Q0"/>
<keyword evidence="10" id="KW-1185">Reference proteome</keyword>
<keyword evidence="4 8" id="KW-0812">Transmembrane</keyword>
<evidence type="ECO:0000313" key="10">
    <source>
        <dbReference type="Proteomes" id="UP000541857"/>
    </source>
</evidence>
<keyword evidence="6 8" id="KW-0472">Membrane</keyword>
<feature type="transmembrane region" description="Helical" evidence="8">
    <location>
        <begin position="223"/>
        <end position="242"/>
    </location>
</feature>
<comment type="subcellular location">
    <subcellularLocation>
        <location evidence="1">Cell membrane</location>
        <topology evidence="1">Multi-pass membrane protein</topology>
    </subcellularLocation>
</comment>
<gene>
    <name evidence="9" type="primary">nrfD</name>
    <name evidence="9" type="ORF">H3Z82_05770</name>
</gene>
<name>A0A7W2R3Q0_9FLAO</name>
<proteinExistence type="inferred from homology"/>
<feature type="transmembrane region" description="Helical" evidence="8">
    <location>
        <begin position="369"/>
        <end position="391"/>
    </location>
</feature>
<accession>A0A7W2R3Q0</accession>
<feature type="region of interest" description="Disordered" evidence="7">
    <location>
        <begin position="465"/>
        <end position="486"/>
    </location>
</feature>
<keyword evidence="3" id="KW-1003">Cell membrane</keyword>
<feature type="transmembrane region" description="Helical" evidence="8">
    <location>
        <begin position="262"/>
        <end position="281"/>
    </location>
</feature>
<evidence type="ECO:0000256" key="2">
    <source>
        <dbReference type="ARBA" id="ARBA00008929"/>
    </source>
</evidence>
<evidence type="ECO:0000256" key="5">
    <source>
        <dbReference type="ARBA" id="ARBA00022989"/>
    </source>
</evidence>
<comment type="similarity">
    <text evidence="2">Belongs to the NrfD family.</text>
</comment>
<organism evidence="9 10">
    <name type="scientific">Gelidibacter maritimus</name>
    <dbReference type="NCBI Taxonomy" id="2761487"/>
    <lineage>
        <taxon>Bacteria</taxon>
        <taxon>Pseudomonadati</taxon>
        <taxon>Bacteroidota</taxon>
        <taxon>Flavobacteriia</taxon>
        <taxon>Flavobacteriales</taxon>
        <taxon>Flavobacteriaceae</taxon>
        <taxon>Gelidibacter</taxon>
    </lineage>
</organism>
<dbReference type="GO" id="GO:0005886">
    <property type="term" value="C:plasma membrane"/>
    <property type="evidence" value="ECO:0007669"/>
    <property type="project" value="UniProtKB-SubCell"/>
</dbReference>
<reference evidence="9 10" key="1">
    <citation type="submission" date="2020-07" db="EMBL/GenBank/DDBJ databases">
        <title>Bacterium isolated from marine sediment.</title>
        <authorList>
            <person name="Shang D."/>
        </authorList>
    </citation>
    <scope>NUCLEOTIDE SEQUENCE [LARGE SCALE GENOMIC DNA]</scope>
    <source>
        <strain evidence="9 10">F6074</strain>
    </source>
</reference>
<dbReference type="PANTHER" id="PTHR43044">
    <property type="match status" value="1"/>
</dbReference>
<dbReference type="PANTHER" id="PTHR43044:SF2">
    <property type="entry name" value="POLYSULPHIDE REDUCTASE NRFD"/>
    <property type="match status" value="1"/>
</dbReference>
<dbReference type="InterPro" id="IPR005614">
    <property type="entry name" value="NrfD-like"/>
</dbReference>
<keyword evidence="5 8" id="KW-1133">Transmembrane helix</keyword>
<feature type="transmembrane region" description="Helical" evidence="8">
    <location>
        <begin position="115"/>
        <end position="135"/>
    </location>
</feature>
<feature type="transmembrane region" description="Helical" evidence="8">
    <location>
        <begin position="161"/>
        <end position="183"/>
    </location>
</feature>
<evidence type="ECO:0000313" key="9">
    <source>
        <dbReference type="EMBL" id="MBA6152230.1"/>
    </source>
</evidence>
<protein>
    <submittedName>
        <fullName evidence="9">Polysulfide reductase NrfD</fullName>
    </submittedName>
</protein>
<evidence type="ECO:0000256" key="7">
    <source>
        <dbReference type="SAM" id="MobiDB-lite"/>
    </source>
</evidence>
<comment type="caution">
    <text evidence="9">The sequence shown here is derived from an EMBL/GenBank/DDBJ whole genome shotgun (WGS) entry which is preliminary data.</text>
</comment>
<dbReference type="Pfam" id="PF03916">
    <property type="entry name" value="NrfD"/>
    <property type="match status" value="1"/>
</dbReference>
<sequence length="583" mass="66009">MASHYEAPIRRPLVLGEKSYHDVSVDIAKPVEGKANKSWWIVFSISLAAFLWGIGCIIYTINTGIGVWGLNKTIGWAWDITNFVWWVGIGHAGTLISAVLLLFRQKWRMAINRSAEAMTIFAVIQAGLFPLIHMGRPWLGYWVLPIPNQFGSLWVNFNSPLLWDVFAISTYLSVSLVFWWTGLLPDFAMIRDRAVKPFQKKIYSLLAFGWSGRAKDWQRFEEVSLVLAGLATPLVLSVHTIVSFDFATSIVPGWHTTIFPPYFVAGAVFSGFAMVNTLLIIMRKVVSLEDYITVQHIELMNIVIMITGTIVGVAYITELFIAWYSGVEYEQYAFLNRATGPYWWAYLLMMTCNVFSPQFMWFKKLRTSIMFSFFISIVVNVGMWFERFVIIVTSLHRDYMPSAWTMFQPTFVDIGIFIGTIGFFFVLFLLYARTFPVVSQAEVKAILKTSGQRYKRIRESGGSLVGTGTDPRTHNVNPHAGTPIVDEGPAVKAHDPEAINKLMENVGTFDPTTQTKDDLQQINGIGPKMEDVLNSIGIYSFLQVSNMTKREYDLLDEITAAFPGRAERDDWAGQAKTLINNKE</sequence>
<feature type="transmembrane region" description="Helical" evidence="8">
    <location>
        <begin position="302"/>
        <end position="323"/>
    </location>
</feature>
<feature type="transmembrane region" description="Helical" evidence="8">
    <location>
        <begin position="39"/>
        <end position="61"/>
    </location>
</feature>
<dbReference type="EMBL" id="JACGLT010000003">
    <property type="protein sequence ID" value="MBA6152230.1"/>
    <property type="molecule type" value="Genomic_DNA"/>
</dbReference>
<evidence type="ECO:0000256" key="8">
    <source>
        <dbReference type="SAM" id="Phobius"/>
    </source>
</evidence>
<dbReference type="RefSeq" id="WP_182203553.1">
    <property type="nucleotide sequence ID" value="NZ_JACGLT010000003.1"/>
</dbReference>
<evidence type="ECO:0000256" key="1">
    <source>
        <dbReference type="ARBA" id="ARBA00004651"/>
    </source>
</evidence>
<evidence type="ECO:0000256" key="6">
    <source>
        <dbReference type="ARBA" id="ARBA00023136"/>
    </source>
</evidence>
<feature type="transmembrane region" description="Helical" evidence="8">
    <location>
        <begin position="411"/>
        <end position="432"/>
    </location>
</feature>
<evidence type="ECO:0000256" key="4">
    <source>
        <dbReference type="ARBA" id="ARBA00022692"/>
    </source>
</evidence>
<feature type="transmembrane region" description="Helical" evidence="8">
    <location>
        <begin position="343"/>
        <end position="362"/>
    </location>
</feature>
<dbReference type="Proteomes" id="UP000541857">
    <property type="component" value="Unassembled WGS sequence"/>
</dbReference>
<feature type="transmembrane region" description="Helical" evidence="8">
    <location>
        <begin position="83"/>
        <end position="103"/>
    </location>
</feature>
<evidence type="ECO:0000256" key="3">
    <source>
        <dbReference type="ARBA" id="ARBA00022475"/>
    </source>
</evidence>